<dbReference type="STRING" id="1296121.A0A1A6A1T4"/>
<keyword evidence="3" id="KW-1185">Reference proteome</keyword>
<dbReference type="Proteomes" id="UP000078595">
    <property type="component" value="Chromosome 7"/>
</dbReference>
<dbReference type="OrthoDB" id="2564828at2759"/>
<reference evidence="2" key="3">
    <citation type="submission" date="2024-02" db="EMBL/GenBank/DDBJ databases">
        <title>Comparative genomics of Cryptococcus and Kwoniella reveals pathogenesis evolution and contrasting modes of karyotype evolution via chromosome fusion or intercentromeric recombination.</title>
        <authorList>
            <person name="Coelho M.A."/>
            <person name="David-Palma M."/>
            <person name="Shea T."/>
            <person name="Bowers K."/>
            <person name="McGinley-Smith S."/>
            <person name="Mohammad A.W."/>
            <person name="Gnirke A."/>
            <person name="Yurkov A.M."/>
            <person name="Nowrousian M."/>
            <person name="Sun S."/>
            <person name="Cuomo C.A."/>
            <person name="Heitman J."/>
        </authorList>
    </citation>
    <scope>NUCLEOTIDE SEQUENCE</scope>
    <source>
        <strain evidence="2">CBS 10117</strain>
    </source>
</reference>
<sequence>MSYLQDRSTPRALTFAELRVSWGCIVDPEKERQVITTLQEDDLLPNEANGAIPFTLKDKGTNFRAVRVCIMRNIFNNIQLPVGTPQFGIVVPQWLQDRPTLASFDDHHVKAQQIKEIGNHLFRRGKFEESLGAYAEAWGALLPYHIHAFASEDMRVLLYGNCEAKIFNNMVIALMEWSRTDAQLAPVSKIALLKLALSCGQIVTDPAQAATLDVGTMFKASRRMIEIATKLQGSSQIAINGHYALDHRSLEHYRFFVEKLKDAPKDKLLFEWDGSLQDKFVHLANSRVV</sequence>
<reference evidence="1" key="1">
    <citation type="submission" date="2013-07" db="EMBL/GenBank/DDBJ databases">
        <title>The Genome Sequence of Cryptococcus dejecticola CBS10117.</title>
        <authorList>
            <consortium name="The Broad Institute Genome Sequencing Platform"/>
            <person name="Cuomo C."/>
            <person name="Litvintseva A."/>
            <person name="Chen Y."/>
            <person name="Heitman J."/>
            <person name="Sun S."/>
            <person name="Springer D."/>
            <person name="Dromer F."/>
            <person name="Young S.K."/>
            <person name="Zeng Q."/>
            <person name="Gargeya S."/>
            <person name="Fitzgerald M."/>
            <person name="Abouelleil A."/>
            <person name="Alvarado L."/>
            <person name="Berlin A.M."/>
            <person name="Chapman S.B."/>
            <person name="Dewar J."/>
            <person name="Goldberg J."/>
            <person name="Griggs A."/>
            <person name="Gujja S."/>
            <person name="Hansen M."/>
            <person name="Howarth C."/>
            <person name="Imamovic A."/>
            <person name="Larimer J."/>
            <person name="McCowan C."/>
            <person name="Murphy C."/>
            <person name="Pearson M."/>
            <person name="Priest M."/>
            <person name="Roberts A."/>
            <person name="Saif S."/>
            <person name="Shea T."/>
            <person name="Sykes S."/>
            <person name="Wortman J."/>
            <person name="Nusbaum C."/>
            <person name="Birren B."/>
        </authorList>
    </citation>
    <scope>NUCLEOTIDE SEQUENCE [LARGE SCALE GENOMIC DNA]</scope>
    <source>
        <strain evidence="1">CBS 10117</strain>
    </source>
</reference>
<dbReference type="EMBL" id="CP144536">
    <property type="protein sequence ID" value="WWC63685.1"/>
    <property type="molecule type" value="Genomic_DNA"/>
</dbReference>
<name>A0A1A6A1T4_9TREE</name>
<reference evidence="2" key="2">
    <citation type="submission" date="2013-07" db="EMBL/GenBank/DDBJ databases">
        <authorList>
            <consortium name="The Broad Institute Genome Sequencing Platform"/>
            <person name="Cuomo C."/>
            <person name="Litvintseva A."/>
            <person name="Chen Y."/>
            <person name="Heitman J."/>
            <person name="Sun S."/>
            <person name="Springer D."/>
            <person name="Dromer F."/>
            <person name="Young S.K."/>
            <person name="Zeng Q."/>
            <person name="Gargeya S."/>
            <person name="Fitzgerald M."/>
            <person name="Abouelleil A."/>
            <person name="Alvarado L."/>
            <person name="Berlin A.M."/>
            <person name="Chapman S.B."/>
            <person name="Dewar J."/>
            <person name="Goldberg J."/>
            <person name="Griggs A."/>
            <person name="Gujja S."/>
            <person name="Hansen M."/>
            <person name="Howarth C."/>
            <person name="Imamovic A."/>
            <person name="Larimer J."/>
            <person name="McCowan C."/>
            <person name="Murphy C."/>
            <person name="Pearson M."/>
            <person name="Priest M."/>
            <person name="Roberts A."/>
            <person name="Saif S."/>
            <person name="Shea T."/>
            <person name="Sykes S."/>
            <person name="Wortman J."/>
            <person name="Nusbaum C."/>
            <person name="Birren B."/>
        </authorList>
    </citation>
    <scope>NUCLEOTIDE SEQUENCE</scope>
    <source>
        <strain evidence="2">CBS 10117</strain>
    </source>
</reference>
<protein>
    <submittedName>
        <fullName evidence="1">Uncharacterized protein</fullName>
    </submittedName>
</protein>
<evidence type="ECO:0000313" key="2">
    <source>
        <dbReference type="EMBL" id="WWC63685.1"/>
    </source>
</evidence>
<dbReference type="GeneID" id="28970009"/>
<dbReference type="AlphaFoldDB" id="A0A1A6A1T4"/>
<proteinExistence type="predicted"/>
<evidence type="ECO:0000313" key="3">
    <source>
        <dbReference type="Proteomes" id="UP000078595"/>
    </source>
</evidence>
<dbReference type="RefSeq" id="XP_018261865.1">
    <property type="nucleotide sequence ID" value="XM_018409592.1"/>
</dbReference>
<dbReference type="VEuPathDB" id="FungiDB:I303_06310"/>
<organism evidence="1">
    <name type="scientific">Kwoniella dejecticola CBS 10117</name>
    <dbReference type="NCBI Taxonomy" id="1296121"/>
    <lineage>
        <taxon>Eukaryota</taxon>
        <taxon>Fungi</taxon>
        <taxon>Dikarya</taxon>
        <taxon>Basidiomycota</taxon>
        <taxon>Agaricomycotina</taxon>
        <taxon>Tremellomycetes</taxon>
        <taxon>Tremellales</taxon>
        <taxon>Cryptococcaceae</taxon>
        <taxon>Kwoniella</taxon>
    </lineage>
</organism>
<gene>
    <name evidence="1" type="ORF">I303_06310</name>
    <name evidence="2" type="ORF">I303_106290</name>
</gene>
<evidence type="ECO:0000313" key="1">
    <source>
        <dbReference type="EMBL" id="OBR84023.1"/>
    </source>
</evidence>
<dbReference type="EMBL" id="KI894033">
    <property type="protein sequence ID" value="OBR84023.1"/>
    <property type="molecule type" value="Genomic_DNA"/>
</dbReference>
<accession>A0A1A6A1T4</accession>
<dbReference type="KEGG" id="kdj:28970009"/>